<dbReference type="AlphaFoldDB" id="A0A8J3K449"/>
<organism evidence="4 5">
    <name type="scientific">Catellatospora chokoriensis</name>
    <dbReference type="NCBI Taxonomy" id="310353"/>
    <lineage>
        <taxon>Bacteria</taxon>
        <taxon>Bacillati</taxon>
        <taxon>Actinomycetota</taxon>
        <taxon>Actinomycetes</taxon>
        <taxon>Micromonosporales</taxon>
        <taxon>Micromonosporaceae</taxon>
        <taxon>Catellatospora</taxon>
    </lineage>
</organism>
<keyword evidence="3" id="KW-0460">Magnesium</keyword>
<protein>
    <recommendedName>
        <fullName evidence="6">ADP-ribosylglycohydrolase</fullName>
    </recommendedName>
</protein>
<dbReference type="PANTHER" id="PTHR16222">
    <property type="entry name" value="ADP-RIBOSYLGLYCOHYDROLASE"/>
    <property type="match status" value="1"/>
</dbReference>
<accession>A0A8J3K449</accession>
<dbReference type="Pfam" id="PF03747">
    <property type="entry name" value="ADP_ribosyl_GH"/>
    <property type="match status" value="1"/>
</dbReference>
<dbReference type="Proteomes" id="UP000619293">
    <property type="component" value="Unassembled WGS sequence"/>
</dbReference>
<dbReference type="PANTHER" id="PTHR16222:SF24">
    <property type="entry name" value="ADP-RIBOSYLHYDROLASE ARH3"/>
    <property type="match status" value="1"/>
</dbReference>
<sequence length="332" mass="34754">MTFPLDQQQLLRRAHGCLLVSACADLMAAPLHGRTTPDPAQMEVILRAEPRLAQPSPAALQMVVFAEHLGAHGGRINDDVLASDLSKEWPTDRPDLDGTATSRVLTSVAAGTRWWQIAPNVHHGQGSFGSVAAVRACAAGLVAGNGVAAAAALGRRSAGITHTHLLARDGAAATAAAVALASRSQPAVPADKYRFLSAVAAQMRTAEFRTALRTVQTLVRHRSAPAETAATLGADRTALRSVPAALTAFLRHPDEPAAAIRYALMMGGQTQTTATIVGAISGARNPEYTLAVPWRPEVMRLLRIRAAAAALSVTTAGRAGRSSADHHSDQPR</sequence>
<keyword evidence="2" id="KW-0378">Hydrolase</keyword>
<comment type="similarity">
    <text evidence="1">Belongs to the ADP-ribosylglycohydrolase family.</text>
</comment>
<keyword evidence="5" id="KW-1185">Reference proteome</keyword>
<evidence type="ECO:0000256" key="1">
    <source>
        <dbReference type="ARBA" id="ARBA00010702"/>
    </source>
</evidence>
<evidence type="ECO:0008006" key="6">
    <source>
        <dbReference type="Google" id="ProtNLM"/>
    </source>
</evidence>
<comment type="caution">
    <text evidence="4">The sequence shown here is derived from an EMBL/GenBank/DDBJ whole genome shotgun (WGS) entry which is preliminary data.</text>
</comment>
<name>A0A8J3K449_9ACTN</name>
<reference evidence="4 5" key="1">
    <citation type="submission" date="2021-01" db="EMBL/GenBank/DDBJ databases">
        <title>Whole genome shotgun sequence of Catellatospora chokoriensis NBRC 107358.</title>
        <authorList>
            <person name="Komaki H."/>
            <person name="Tamura T."/>
        </authorList>
    </citation>
    <scope>NUCLEOTIDE SEQUENCE [LARGE SCALE GENOMIC DNA]</scope>
    <source>
        <strain evidence="4 5">NBRC 107358</strain>
    </source>
</reference>
<keyword evidence="3" id="KW-0479">Metal-binding</keyword>
<dbReference type="EMBL" id="BONG01000071">
    <property type="protein sequence ID" value="GIF93734.1"/>
    <property type="molecule type" value="Genomic_DNA"/>
</dbReference>
<dbReference type="SUPFAM" id="SSF101478">
    <property type="entry name" value="ADP-ribosylglycohydrolase"/>
    <property type="match status" value="1"/>
</dbReference>
<dbReference type="InterPro" id="IPR005502">
    <property type="entry name" value="Ribosyl_crysJ1"/>
</dbReference>
<comment type="cofactor">
    <cofactor evidence="3">
        <name>Mg(2+)</name>
        <dbReference type="ChEBI" id="CHEBI:18420"/>
    </cofactor>
    <text evidence="3">Binds 2 magnesium ions per subunit.</text>
</comment>
<proteinExistence type="inferred from homology"/>
<evidence type="ECO:0000313" key="5">
    <source>
        <dbReference type="Proteomes" id="UP000619293"/>
    </source>
</evidence>
<evidence type="ECO:0000256" key="3">
    <source>
        <dbReference type="PIRSR" id="PIRSR605502-1"/>
    </source>
</evidence>
<dbReference type="InterPro" id="IPR036705">
    <property type="entry name" value="Ribosyl_crysJ1_sf"/>
</dbReference>
<dbReference type="RefSeq" id="WP_191842756.1">
    <property type="nucleotide sequence ID" value="NZ_BAAALB010000027.1"/>
</dbReference>
<dbReference type="GO" id="GO:0046872">
    <property type="term" value="F:metal ion binding"/>
    <property type="evidence" value="ECO:0007669"/>
    <property type="project" value="UniProtKB-KW"/>
</dbReference>
<dbReference type="InterPro" id="IPR050792">
    <property type="entry name" value="ADP-ribosylglycohydrolase"/>
</dbReference>
<dbReference type="GO" id="GO:0016787">
    <property type="term" value="F:hydrolase activity"/>
    <property type="evidence" value="ECO:0007669"/>
    <property type="project" value="UniProtKB-KW"/>
</dbReference>
<evidence type="ECO:0000313" key="4">
    <source>
        <dbReference type="EMBL" id="GIF93734.1"/>
    </source>
</evidence>
<gene>
    <name evidence="4" type="ORF">Cch02nite_71780</name>
</gene>
<evidence type="ECO:0000256" key="2">
    <source>
        <dbReference type="ARBA" id="ARBA00022801"/>
    </source>
</evidence>
<feature type="binding site" evidence="3">
    <location>
        <position position="272"/>
    </location>
    <ligand>
        <name>Mg(2+)</name>
        <dbReference type="ChEBI" id="CHEBI:18420"/>
        <label>1</label>
    </ligand>
</feature>
<dbReference type="Gene3D" id="1.10.4080.10">
    <property type="entry name" value="ADP-ribosylation/Crystallin J1"/>
    <property type="match status" value="1"/>
</dbReference>